<evidence type="ECO:0000259" key="8">
    <source>
        <dbReference type="PROSITE" id="PS51194"/>
    </source>
</evidence>
<proteinExistence type="predicted"/>
<dbReference type="GO" id="GO:0008094">
    <property type="term" value="F:ATP-dependent activity, acting on DNA"/>
    <property type="evidence" value="ECO:0007669"/>
    <property type="project" value="TreeGrafter"/>
</dbReference>
<dbReference type="CDD" id="cd18793">
    <property type="entry name" value="SF2_C_SNF"/>
    <property type="match status" value="1"/>
</dbReference>
<dbReference type="PROSITE" id="PS50089">
    <property type="entry name" value="ZF_RING_2"/>
    <property type="match status" value="1"/>
</dbReference>
<keyword evidence="2" id="KW-0378">Hydrolase</keyword>
<dbReference type="PROSITE" id="PS51192">
    <property type="entry name" value="HELICASE_ATP_BIND_1"/>
    <property type="match status" value="1"/>
</dbReference>
<dbReference type="SUPFAM" id="SSF52540">
    <property type="entry name" value="P-loop containing nucleoside triphosphate hydrolases"/>
    <property type="match status" value="2"/>
</dbReference>
<feature type="region of interest" description="Disordered" evidence="5">
    <location>
        <begin position="1"/>
        <end position="78"/>
    </location>
</feature>
<keyword evidence="4" id="KW-0479">Metal-binding</keyword>
<evidence type="ECO:0000256" key="4">
    <source>
        <dbReference type="PROSITE-ProRule" id="PRU00175"/>
    </source>
</evidence>
<dbReference type="Pfam" id="PF00271">
    <property type="entry name" value="Helicase_C"/>
    <property type="match status" value="1"/>
</dbReference>
<feature type="domain" description="RING-type" evidence="6">
    <location>
        <begin position="804"/>
        <end position="866"/>
    </location>
</feature>
<dbReference type="GO" id="GO:0008270">
    <property type="term" value="F:zinc ion binding"/>
    <property type="evidence" value="ECO:0007669"/>
    <property type="project" value="UniProtKB-KW"/>
</dbReference>
<dbReference type="InterPro" id="IPR049730">
    <property type="entry name" value="SNF2/RAD54-like_C"/>
</dbReference>
<dbReference type="Pfam" id="PF00176">
    <property type="entry name" value="SNF2-rel_dom"/>
    <property type="match status" value="1"/>
</dbReference>
<sequence>MQSWNPAALLQPGRRQPNNSRLGTPSSNPASPVPSALRDRADSESSASNTLFHFATPADSASDIPSGPSTPGSITPVSGAGSWIERVNNVQARSAIPQAKRRKVDEVGIDGTPTSIPTRAGGGGLGDYVRDQQQQSNGIVATQAMMVDLTAGTDDEVQEISDPKDEEVCYGMIKSYLNCTRVPSPKPGTQSLFGAGYIPPIKINLKRAAGDQTLKIPASDFTREIIGHVVPVTAGALSPLLDSNLRLRTECRIPSQPRKPGEESGAPTSRAYSFEIVLYGPLKYAKNIGVHLKRSNQQLVAPHMVQKGIRVSNPHVSEYRPPAPRTYSSSGANAQALPSTLSMRTVEEVRSEVLGVFDSMTKSEDLPIMDPSDIITTPLLRHQRQGLYFMMTREASDTEGENRRGLVSFWQTKLGPNGQKLYFNVITGHQQKLPPPETKGGILADMMGLGKTLSILSLLATTTEDAQHWETKPPVQPAPVDPKTVTRSDLLGVNQPLLGLTTVTRNSRATLIVCPLSTVTNWEEQVKQHIKPGALNVHIYHGPSRIRDAARLASFDVVITTYGSVSNELSSRKRGKQGQYPLEEIGWFRIVLDEAHMIREQSTVQFKAICRLQSERKWAVTGTPVQNRLDDLAALLAFLRLHPFHERSKFHRFIVEPFKVCDPEIVPKLRILVDTITLRRLKDKIDLPPRQDLVVKLDFSPEERTVYEMFARNAQDRVRVLAGTRDKGLGGNTYIHILKAILRLRLLCAHGKDLLNESDITALAGMSAEMAITIDDEDEDGPALSHQKAHEMFTLMQDTNNDACIECSKKLAANDDSMENESQGDILGYMTPCFHVICRACSRSFKERVKSSVPLGYTAGPCPVCNSHIRFDFVELRREDVEAEHDGPSHKASRGPKQTDGYDGPHTKTKALLEDLLKSEAATRANPSEPPYKSVVFSGWTSHLDLIELALKAAGISFTRLDGSMSRVARTAAMDKFREDDNIHVILVSIMAGGLGLNLTSGNSVYVMEPQFNPAAEAQAIDRVHRLGQKRPVKTVRYIMRNSFEEKMVELQDKKTKLANLSMDSQNRSLDKAESARQKLMDIRSLFK</sequence>
<feature type="region of interest" description="Disordered" evidence="5">
    <location>
        <begin position="314"/>
        <end position="334"/>
    </location>
</feature>
<evidence type="ECO:0000259" key="6">
    <source>
        <dbReference type="PROSITE" id="PS50089"/>
    </source>
</evidence>
<dbReference type="GeneID" id="30021824"/>
<name>A0A167UCN5_CORFA</name>
<dbReference type="AlphaFoldDB" id="A0A167UCN5"/>
<dbReference type="Gene3D" id="3.40.50.300">
    <property type="entry name" value="P-loop containing nucleotide triphosphate hydrolases"/>
    <property type="match status" value="1"/>
</dbReference>
<dbReference type="OrthoDB" id="448448at2759"/>
<dbReference type="GO" id="GO:0005524">
    <property type="term" value="F:ATP binding"/>
    <property type="evidence" value="ECO:0007669"/>
    <property type="project" value="UniProtKB-KW"/>
</dbReference>
<dbReference type="STRING" id="1081104.A0A167UCN5"/>
<accession>A0A167UCN5</accession>
<evidence type="ECO:0000256" key="3">
    <source>
        <dbReference type="ARBA" id="ARBA00022840"/>
    </source>
</evidence>
<feature type="compositionally biased region" description="Low complexity" evidence="5">
    <location>
        <begin position="64"/>
        <end position="78"/>
    </location>
</feature>
<dbReference type="InterPro" id="IPR014001">
    <property type="entry name" value="Helicase_ATP-bd"/>
</dbReference>
<dbReference type="PANTHER" id="PTHR45626:SF52">
    <property type="entry name" value="SINGLE-STRANDED DNA-DEPENDENT ATPASE (EUROFUNG)"/>
    <property type="match status" value="1"/>
</dbReference>
<dbReference type="GO" id="GO:0005634">
    <property type="term" value="C:nucleus"/>
    <property type="evidence" value="ECO:0007669"/>
    <property type="project" value="TreeGrafter"/>
</dbReference>
<keyword evidence="4" id="KW-0863">Zinc-finger</keyword>
<dbReference type="GO" id="GO:0016787">
    <property type="term" value="F:hydrolase activity"/>
    <property type="evidence" value="ECO:0007669"/>
    <property type="project" value="UniProtKB-KW"/>
</dbReference>
<reference evidence="9 10" key="1">
    <citation type="journal article" date="2016" name="Genome Biol. Evol.">
        <title>Divergent and convergent evolution of fungal pathogenicity.</title>
        <authorList>
            <person name="Shang Y."/>
            <person name="Xiao G."/>
            <person name="Zheng P."/>
            <person name="Cen K."/>
            <person name="Zhan S."/>
            <person name="Wang C."/>
        </authorList>
    </citation>
    <scope>NUCLEOTIDE SEQUENCE [LARGE SCALE GENOMIC DNA]</scope>
    <source>
        <strain evidence="9 10">ARSEF 2679</strain>
    </source>
</reference>
<dbReference type="PROSITE" id="PS51194">
    <property type="entry name" value="HELICASE_CTER"/>
    <property type="match status" value="1"/>
</dbReference>
<keyword evidence="1" id="KW-0547">Nucleotide-binding</keyword>
<keyword evidence="3" id="KW-0067">ATP-binding</keyword>
<dbReference type="InterPro" id="IPR038718">
    <property type="entry name" value="SNF2-like_sf"/>
</dbReference>
<dbReference type="GO" id="GO:0006281">
    <property type="term" value="P:DNA repair"/>
    <property type="evidence" value="ECO:0007669"/>
    <property type="project" value="TreeGrafter"/>
</dbReference>
<gene>
    <name evidence="9" type="ORF">ISF_05532</name>
</gene>
<evidence type="ECO:0000259" key="7">
    <source>
        <dbReference type="PROSITE" id="PS51192"/>
    </source>
</evidence>
<dbReference type="Proteomes" id="UP000076744">
    <property type="component" value="Unassembled WGS sequence"/>
</dbReference>
<dbReference type="InterPro" id="IPR001650">
    <property type="entry name" value="Helicase_C-like"/>
</dbReference>
<feature type="region of interest" description="Disordered" evidence="5">
    <location>
        <begin position="881"/>
        <end position="906"/>
    </location>
</feature>
<dbReference type="Gene3D" id="3.40.50.10810">
    <property type="entry name" value="Tandem AAA-ATPase domain"/>
    <property type="match status" value="1"/>
</dbReference>
<dbReference type="SMART" id="SM00487">
    <property type="entry name" value="DEXDc"/>
    <property type="match status" value="1"/>
</dbReference>
<feature type="domain" description="Helicase ATP-binding" evidence="7">
    <location>
        <begin position="432"/>
        <end position="642"/>
    </location>
</feature>
<dbReference type="SMART" id="SM00490">
    <property type="entry name" value="HELICc"/>
    <property type="match status" value="1"/>
</dbReference>
<dbReference type="InterPro" id="IPR050628">
    <property type="entry name" value="SNF2_RAD54_helicase_TF"/>
</dbReference>
<evidence type="ECO:0000313" key="9">
    <source>
        <dbReference type="EMBL" id="OAA61453.1"/>
    </source>
</evidence>
<evidence type="ECO:0000313" key="10">
    <source>
        <dbReference type="Proteomes" id="UP000076744"/>
    </source>
</evidence>
<evidence type="ECO:0000256" key="2">
    <source>
        <dbReference type="ARBA" id="ARBA00022801"/>
    </source>
</evidence>
<dbReference type="PANTHER" id="PTHR45626">
    <property type="entry name" value="TRANSCRIPTION TERMINATION FACTOR 2-RELATED"/>
    <property type="match status" value="1"/>
</dbReference>
<evidence type="ECO:0000256" key="5">
    <source>
        <dbReference type="SAM" id="MobiDB-lite"/>
    </source>
</evidence>
<keyword evidence="10" id="KW-1185">Reference proteome</keyword>
<dbReference type="CDD" id="cd18008">
    <property type="entry name" value="DEXDc_SHPRH-like"/>
    <property type="match status" value="1"/>
</dbReference>
<feature type="compositionally biased region" description="Low complexity" evidence="5">
    <location>
        <begin position="25"/>
        <end position="36"/>
    </location>
</feature>
<feature type="domain" description="Helicase C-terminal" evidence="8">
    <location>
        <begin position="908"/>
        <end position="1074"/>
    </location>
</feature>
<organism evidence="9 10">
    <name type="scientific">Cordyceps fumosorosea (strain ARSEF 2679)</name>
    <name type="common">Isaria fumosorosea</name>
    <dbReference type="NCBI Taxonomy" id="1081104"/>
    <lineage>
        <taxon>Eukaryota</taxon>
        <taxon>Fungi</taxon>
        <taxon>Dikarya</taxon>
        <taxon>Ascomycota</taxon>
        <taxon>Pezizomycotina</taxon>
        <taxon>Sordariomycetes</taxon>
        <taxon>Hypocreomycetidae</taxon>
        <taxon>Hypocreales</taxon>
        <taxon>Cordycipitaceae</taxon>
        <taxon>Cordyceps</taxon>
    </lineage>
</organism>
<dbReference type="EMBL" id="AZHB01000013">
    <property type="protein sequence ID" value="OAA61453.1"/>
    <property type="molecule type" value="Genomic_DNA"/>
</dbReference>
<dbReference type="RefSeq" id="XP_018703708.1">
    <property type="nucleotide sequence ID" value="XM_018849137.1"/>
</dbReference>
<dbReference type="InterPro" id="IPR000330">
    <property type="entry name" value="SNF2_N"/>
</dbReference>
<keyword evidence="4" id="KW-0862">Zinc</keyword>
<evidence type="ECO:0000256" key="1">
    <source>
        <dbReference type="ARBA" id="ARBA00022741"/>
    </source>
</evidence>
<dbReference type="InterPro" id="IPR027417">
    <property type="entry name" value="P-loop_NTPase"/>
</dbReference>
<comment type="caution">
    <text evidence="9">The sequence shown here is derived from an EMBL/GenBank/DDBJ whole genome shotgun (WGS) entry which is preliminary data.</text>
</comment>
<protein>
    <submittedName>
        <fullName evidence="9">SNF2-related protein</fullName>
    </submittedName>
</protein>
<dbReference type="InterPro" id="IPR001841">
    <property type="entry name" value="Znf_RING"/>
</dbReference>